<keyword evidence="2" id="KW-1185">Reference proteome</keyword>
<name>A0A1Y2K4P6_9PROT</name>
<protein>
    <submittedName>
        <fullName evidence="1">Uncharacterized protein</fullName>
    </submittedName>
</protein>
<organism evidence="1 2">
    <name type="scientific">Magnetofaba australis IT-1</name>
    <dbReference type="NCBI Taxonomy" id="1434232"/>
    <lineage>
        <taxon>Bacteria</taxon>
        <taxon>Pseudomonadati</taxon>
        <taxon>Pseudomonadota</taxon>
        <taxon>Magnetococcia</taxon>
        <taxon>Magnetococcales</taxon>
        <taxon>Magnetococcaceae</taxon>
        <taxon>Magnetofaba</taxon>
    </lineage>
</organism>
<reference evidence="1 2" key="1">
    <citation type="journal article" date="2016" name="BMC Genomics">
        <title>Combined genomic and structural analyses of a cultured magnetotactic bacterium reveals its niche adaptation to a dynamic environment.</title>
        <authorList>
            <person name="Araujo A.C."/>
            <person name="Morillo V."/>
            <person name="Cypriano J."/>
            <person name="Teixeira L.C."/>
            <person name="Leao P."/>
            <person name="Lyra S."/>
            <person name="Almeida L.G."/>
            <person name="Bazylinski D.A."/>
            <person name="Vasconcellos A.T."/>
            <person name="Abreu F."/>
            <person name="Lins U."/>
        </authorList>
    </citation>
    <scope>NUCLEOTIDE SEQUENCE [LARGE SCALE GENOMIC DNA]</scope>
    <source>
        <strain evidence="1 2">IT-1</strain>
    </source>
</reference>
<dbReference type="OrthoDB" id="7220388at2"/>
<dbReference type="Pfam" id="PF24175">
    <property type="entry name" value="SU10_adaptor"/>
    <property type="match status" value="1"/>
</dbReference>
<sequence length="233" mass="26092">MSMLEIIQEASDLLGLSRPEVVISSVDKTVRALLAALNAEGKALSRRADWKALHQEVTFGTSATSEQYRLSDIAADFGRLINNSIWNRTTKQRIHGPLNPREWQQIQATSNPPMNPTYRIGGGMLYLYPPPEAGQSVSFAYISTFWCETPDHYGRTKFMADNDVGRLDEHLLMLGTVWRFLQSKGLPYGEPFAQYERAVHSALSRDGGRHELEMIPGLGQFSAPRAPDGNWNV</sequence>
<gene>
    <name evidence="1" type="ORF">MAIT1_03806</name>
</gene>
<accession>A0A1Y2K4P6</accession>
<dbReference type="STRING" id="1434232.MAIT1_03806"/>
<dbReference type="AlphaFoldDB" id="A0A1Y2K4P6"/>
<evidence type="ECO:0000313" key="2">
    <source>
        <dbReference type="Proteomes" id="UP000194003"/>
    </source>
</evidence>
<dbReference type="EMBL" id="LVJN01000019">
    <property type="protein sequence ID" value="OSM03953.1"/>
    <property type="molecule type" value="Genomic_DNA"/>
</dbReference>
<evidence type="ECO:0000313" key="1">
    <source>
        <dbReference type="EMBL" id="OSM03953.1"/>
    </source>
</evidence>
<dbReference type="InterPro" id="IPR056209">
    <property type="entry name" value="SU10_adaptor"/>
</dbReference>
<dbReference type="Proteomes" id="UP000194003">
    <property type="component" value="Unassembled WGS sequence"/>
</dbReference>
<proteinExistence type="predicted"/>
<comment type="caution">
    <text evidence="1">The sequence shown here is derived from an EMBL/GenBank/DDBJ whole genome shotgun (WGS) entry which is preliminary data.</text>
</comment>
<dbReference type="RefSeq" id="WP_085442077.1">
    <property type="nucleotide sequence ID" value="NZ_LVJN01000019.1"/>
</dbReference>